<feature type="region of interest" description="Disordered" evidence="2">
    <location>
        <begin position="69"/>
        <end position="112"/>
    </location>
</feature>
<reference evidence="3" key="1">
    <citation type="submission" date="2020-07" db="EMBL/GenBank/DDBJ databases">
        <authorList>
            <person name="Lin J."/>
        </authorList>
    </citation>
    <scope>NUCLEOTIDE SEQUENCE</scope>
</reference>
<accession>A0A6V7NL67</accession>
<dbReference type="Gene3D" id="3.40.50.2000">
    <property type="entry name" value="Glycogen Phosphorylase B"/>
    <property type="match status" value="1"/>
</dbReference>
<sequence length="112" mass="12078">MSHCGWNSCMESMGAGVPMLTWPMHSDQPRNAQLVARVLGAGWRRGSGRRGRRRRRRRDKDAVVAFMLVTRGPPRGVGRGSSATSSGGRPPRAGAPARISTPSSPISRISNN</sequence>
<dbReference type="InterPro" id="IPR002213">
    <property type="entry name" value="UDP_glucos_trans"/>
</dbReference>
<keyword evidence="1" id="KW-0808">Transferase</keyword>
<organism evidence="3">
    <name type="scientific">Ananas comosus var. bracteatus</name>
    <name type="common">red pineapple</name>
    <dbReference type="NCBI Taxonomy" id="296719"/>
    <lineage>
        <taxon>Eukaryota</taxon>
        <taxon>Viridiplantae</taxon>
        <taxon>Streptophyta</taxon>
        <taxon>Embryophyta</taxon>
        <taxon>Tracheophyta</taxon>
        <taxon>Spermatophyta</taxon>
        <taxon>Magnoliopsida</taxon>
        <taxon>Liliopsida</taxon>
        <taxon>Poales</taxon>
        <taxon>Bromeliaceae</taxon>
        <taxon>Bromelioideae</taxon>
        <taxon>Ananas</taxon>
    </lineage>
</organism>
<name>A0A6V7NL67_ANACO</name>
<protein>
    <submittedName>
        <fullName evidence="3">Uncharacterized protein</fullName>
    </submittedName>
</protein>
<dbReference type="PANTHER" id="PTHR48044">
    <property type="entry name" value="GLYCOSYLTRANSFERASE"/>
    <property type="match status" value="1"/>
</dbReference>
<dbReference type="EMBL" id="LR862139">
    <property type="protein sequence ID" value="CAD1819016.1"/>
    <property type="molecule type" value="Genomic_DNA"/>
</dbReference>
<dbReference type="GO" id="GO:1901135">
    <property type="term" value="P:carbohydrate derivative metabolic process"/>
    <property type="evidence" value="ECO:0007669"/>
    <property type="project" value="UniProtKB-ARBA"/>
</dbReference>
<dbReference type="AlphaFoldDB" id="A0A6V7NL67"/>
<evidence type="ECO:0000313" key="3">
    <source>
        <dbReference type="EMBL" id="CAD1819016.1"/>
    </source>
</evidence>
<dbReference type="SUPFAM" id="SSF53756">
    <property type="entry name" value="UDP-Glycosyltransferase/glycogen phosphorylase"/>
    <property type="match status" value="1"/>
</dbReference>
<evidence type="ECO:0000256" key="1">
    <source>
        <dbReference type="ARBA" id="ARBA00022679"/>
    </source>
</evidence>
<gene>
    <name evidence="3" type="ORF">CB5_LOCUS2227</name>
</gene>
<proteinExistence type="predicted"/>
<dbReference type="Pfam" id="PF00201">
    <property type="entry name" value="UDPGT"/>
    <property type="match status" value="1"/>
</dbReference>
<feature type="compositionally biased region" description="Low complexity" evidence="2">
    <location>
        <begin position="71"/>
        <end position="112"/>
    </location>
</feature>
<evidence type="ECO:0000256" key="2">
    <source>
        <dbReference type="SAM" id="MobiDB-lite"/>
    </source>
</evidence>
<dbReference type="PANTHER" id="PTHR48044:SF22">
    <property type="entry name" value="GLYCOSYLTRANSFERASE"/>
    <property type="match status" value="1"/>
</dbReference>
<dbReference type="GO" id="GO:0008194">
    <property type="term" value="F:UDP-glycosyltransferase activity"/>
    <property type="evidence" value="ECO:0007669"/>
    <property type="project" value="InterPro"/>
</dbReference>